<name>A0A6C0JAG6_9ZZZZ</name>
<keyword evidence="1" id="KW-0812">Transmembrane</keyword>
<keyword evidence="1" id="KW-0472">Membrane</keyword>
<dbReference type="AlphaFoldDB" id="A0A6C0JAG6"/>
<accession>A0A6C0JAG6</accession>
<sequence>MIDILHYILFCCVFLTMFVCCRVLVECGKLGCYICGNSCCNKKKNIPMETSLIP</sequence>
<protein>
    <submittedName>
        <fullName evidence="2">Uncharacterized protein</fullName>
    </submittedName>
</protein>
<reference evidence="2" key="1">
    <citation type="journal article" date="2020" name="Nature">
        <title>Giant virus diversity and host interactions through global metagenomics.</title>
        <authorList>
            <person name="Schulz F."/>
            <person name="Roux S."/>
            <person name="Paez-Espino D."/>
            <person name="Jungbluth S."/>
            <person name="Walsh D.A."/>
            <person name="Denef V.J."/>
            <person name="McMahon K.D."/>
            <person name="Konstantinidis K.T."/>
            <person name="Eloe-Fadrosh E.A."/>
            <person name="Kyrpides N.C."/>
            <person name="Woyke T."/>
        </authorList>
    </citation>
    <scope>NUCLEOTIDE SEQUENCE</scope>
    <source>
        <strain evidence="2">GVMAG-M-3300025874-2</strain>
    </source>
</reference>
<dbReference type="EMBL" id="MN740346">
    <property type="protein sequence ID" value="QHU01676.1"/>
    <property type="molecule type" value="Genomic_DNA"/>
</dbReference>
<organism evidence="2">
    <name type="scientific">viral metagenome</name>
    <dbReference type="NCBI Taxonomy" id="1070528"/>
    <lineage>
        <taxon>unclassified sequences</taxon>
        <taxon>metagenomes</taxon>
        <taxon>organismal metagenomes</taxon>
    </lineage>
</organism>
<proteinExistence type="predicted"/>
<evidence type="ECO:0000256" key="1">
    <source>
        <dbReference type="SAM" id="Phobius"/>
    </source>
</evidence>
<feature type="transmembrane region" description="Helical" evidence="1">
    <location>
        <begin position="7"/>
        <end position="25"/>
    </location>
</feature>
<keyword evidence="1" id="KW-1133">Transmembrane helix</keyword>
<evidence type="ECO:0000313" key="2">
    <source>
        <dbReference type="EMBL" id="QHU01676.1"/>
    </source>
</evidence>